<dbReference type="GO" id="GO:0006355">
    <property type="term" value="P:regulation of DNA-templated transcription"/>
    <property type="evidence" value="ECO:0007669"/>
    <property type="project" value="InterPro"/>
</dbReference>
<proteinExistence type="predicted"/>
<dbReference type="InterPro" id="IPR038296">
    <property type="entry name" value="ParD_sf"/>
</dbReference>
<keyword evidence="1" id="KW-1277">Toxin-antitoxin system</keyword>
<comment type="caution">
    <text evidence="2">The sequence shown here is derived from an EMBL/GenBank/DDBJ whole genome shotgun (WGS) entry which is preliminary data.</text>
</comment>
<evidence type="ECO:0000313" key="2">
    <source>
        <dbReference type="EMBL" id="PIT92864.1"/>
    </source>
</evidence>
<dbReference type="InterPro" id="IPR010985">
    <property type="entry name" value="Ribbon_hlx_hlx"/>
</dbReference>
<dbReference type="CDD" id="cd22231">
    <property type="entry name" value="RHH_NikR_HicB-like"/>
    <property type="match status" value="1"/>
</dbReference>
<dbReference type="InterPro" id="IPR022789">
    <property type="entry name" value="ParD"/>
</dbReference>
<dbReference type="Pfam" id="PF03693">
    <property type="entry name" value="ParD_antitoxin"/>
    <property type="match status" value="1"/>
</dbReference>
<dbReference type="Gene3D" id="6.10.10.120">
    <property type="entry name" value="Antitoxin ParD1-like"/>
    <property type="match status" value="1"/>
</dbReference>
<evidence type="ECO:0000313" key="3">
    <source>
        <dbReference type="Proteomes" id="UP000228635"/>
    </source>
</evidence>
<dbReference type="SUPFAM" id="SSF47598">
    <property type="entry name" value="Ribbon-helix-helix"/>
    <property type="match status" value="1"/>
</dbReference>
<dbReference type="EMBL" id="PFBA01000003">
    <property type="protein sequence ID" value="PIT92864.1"/>
    <property type="molecule type" value="Genomic_DNA"/>
</dbReference>
<reference evidence="3" key="1">
    <citation type="submission" date="2017-09" db="EMBL/GenBank/DDBJ databases">
        <title>Depth-based differentiation of microbial function through sediment-hosted aquifers and enrichment of novel symbionts in the deep terrestrial subsurface.</title>
        <authorList>
            <person name="Probst A.J."/>
            <person name="Ladd B."/>
            <person name="Jarett J.K."/>
            <person name="Geller-Mcgrath D.E."/>
            <person name="Sieber C.M.K."/>
            <person name="Emerson J.B."/>
            <person name="Anantharaman K."/>
            <person name="Thomas B.C."/>
            <person name="Malmstrom R."/>
            <person name="Stieglmeier M."/>
            <person name="Klingl A."/>
            <person name="Woyke T."/>
            <person name="Ryan C.M."/>
            <person name="Banfield J.F."/>
        </authorList>
    </citation>
    <scope>NUCLEOTIDE SEQUENCE [LARGE SCALE GENOMIC DNA]</scope>
</reference>
<dbReference type="AlphaFoldDB" id="A0A2M6WJF1"/>
<evidence type="ECO:0000256" key="1">
    <source>
        <dbReference type="ARBA" id="ARBA00022649"/>
    </source>
</evidence>
<sequence>MKKESTTINISLTRKLEKAVRDRVKSGLYNSASEVMREALRYVIALETVPEAEATPAELKGVRRGAREHEKGQHITLDNLFYDLGRPRRLLRKKGSQKSPPKGR</sequence>
<accession>A0A2M6WJF1</accession>
<organism evidence="2 3">
    <name type="scientific">Candidatus Harrisonbacteria bacterium CG10_big_fil_rev_8_21_14_0_10_42_17</name>
    <dbReference type="NCBI Taxonomy" id="1974584"/>
    <lineage>
        <taxon>Bacteria</taxon>
        <taxon>Candidatus Harrisoniibacteriota</taxon>
    </lineage>
</organism>
<name>A0A2M6WJF1_9BACT</name>
<protein>
    <recommendedName>
        <fullName evidence="4">Type II toxin-antitoxin system ParD family antitoxin</fullName>
    </recommendedName>
</protein>
<dbReference type="Proteomes" id="UP000228635">
    <property type="component" value="Unassembled WGS sequence"/>
</dbReference>
<gene>
    <name evidence="2" type="ORF">COU08_00240</name>
</gene>
<evidence type="ECO:0008006" key="4">
    <source>
        <dbReference type="Google" id="ProtNLM"/>
    </source>
</evidence>